<name>A0ABD5B607_ELIMR</name>
<organism evidence="1 2">
    <name type="scientific">Elizabethkingia miricola</name>
    <name type="common">Chryseobacterium miricola</name>
    <dbReference type="NCBI Taxonomy" id="172045"/>
    <lineage>
        <taxon>Bacteria</taxon>
        <taxon>Pseudomonadati</taxon>
        <taxon>Bacteroidota</taxon>
        <taxon>Flavobacteriia</taxon>
        <taxon>Flavobacteriales</taxon>
        <taxon>Weeksellaceae</taxon>
        <taxon>Elizabethkingia</taxon>
    </lineage>
</organism>
<reference evidence="1 2" key="1">
    <citation type="submission" date="2023-06" db="EMBL/GenBank/DDBJ databases">
        <title>Nosocomial Elizabethkingia miricola genome.</title>
        <authorList>
            <person name="Morgado S."/>
            <person name="Fonseca E."/>
            <person name="Freitas F."/>
            <person name="Vicente A.C."/>
        </authorList>
    </citation>
    <scope>NUCLEOTIDE SEQUENCE [LARGE SCALE GENOMIC DNA]</scope>
    <source>
        <strain evidence="1 2">EM15</strain>
    </source>
</reference>
<dbReference type="Proteomes" id="UP001239265">
    <property type="component" value="Unassembled WGS sequence"/>
</dbReference>
<evidence type="ECO:0008006" key="3">
    <source>
        <dbReference type="Google" id="ProtNLM"/>
    </source>
</evidence>
<protein>
    <recommendedName>
        <fullName evidence="3">DUF4251 domain-containing protein</fullName>
    </recommendedName>
</protein>
<evidence type="ECO:0000313" key="1">
    <source>
        <dbReference type="EMBL" id="MDQ8749261.1"/>
    </source>
</evidence>
<dbReference type="EMBL" id="JAUCQJ010000003">
    <property type="protein sequence ID" value="MDQ8749261.1"/>
    <property type="molecule type" value="Genomic_DNA"/>
</dbReference>
<gene>
    <name evidence="1" type="ORF">QT385_11475</name>
</gene>
<sequence>MKKQLLLPLLAVILFITCKKEERGCYQDFKGISKQKDTGFEYQNIVETPPINGEKYFISSSNRGFFKDTSQFDLERGGYFVFYKINNELYMANVSGKWGQQSYGKVVQLSKKVEETNTSTFKWYYYNSYNNKSGIATITLIKTYTPEETRFTLQMNYSGLKVSYGGFVDVF</sequence>
<dbReference type="AlphaFoldDB" id="A0ABD5B607"/>
<comment type="caution">
    <text evidence="1">The sequence shown here is derived from an EMBL/GenBank/DDBJ whole genome shotgun (WGS) entry which is preliminary data.</text>
</comment>
<proteinExistence type="predicted"/>
<evidence type="ECO:0000313" key="2">
    <source>
        <dbReference type="Proteomes" id="UP001239265"/>
    </source>
</evidence>
<accession>A0ABD5B607</accession>
<dbReference type="RefSeq" id="WP_309046627.1">
    <property type="nucleotide sequence ID" value="NZ_JAUCQJ010000003.1"/>
</dbReference>